<dbReference type="EMBL" id="JALDAY010000003">
    <property type="protein sequence ID" value="MCI3271435.1"/>
    <property type="molecule type" value="Genomic_DNA"/>
</dbReference>
<comment type="caution">
    <text evidence="1">The sequence shown here is derived from an EMBL/GenBank/DDBJ whole genome shotgun (WGS) entry which is preliminary data.</text>
</comment>
<accession>A0ABS9Y4L0</accession>
<proteinExistence type="predicted"/>
<dbReference type="RefSeq" id="WP_242764008.1">
    <property type="nucleotide sequence ID" value="NZ_JALDAY010000003.1"/>
</dbReference>
<keyword evidence="2" id="KW-1185">Reference proteome</keyword>
<evidence type="ECO:0000313" key="2">
    <source>
        <dbReference type="Proteomes" id="UP001165269"/>
    </source>
</evidence>
<dbReference type="Proteomes" id="UP001165269">
    <property type="component" value="Unassembled WGS sequence"/>
</dbReference>
<sequence length="81" mass="8552">MATGPEHYEQAEELLAVAADYDQDGAKETGDRCRTEALVRALLANTAATAMQTAVDGSEPGMSPREFAEWHRVAGAKGATS</sequence>
<reference evidence="1" key="1">
    <citation type="submission" date="2022-03" db="EMBL/GenBank/DDBJ databases">
        <title>Streptomyces 7R015 and 7R016 isolated from Barleria lupulina in Thailand.</title>
        <authorList>
            <person name="Kanchanasin P."/>
            <person name="Phongsopitanun W."/>
            <person name="Tanasupawat S."/>
        </authorList>
    </citation>
    <scope>NUCLEOTIDE SEQUENCE</scope>
    <source>
        <strain evidence="1">7R015</strain>
    </source>
</reference>
<gene>
    <name evidence="1" type="ORF">MQP27_09960</name>
</gene>
<organism evidence="1 2">
    <name type="scientific">Streptomyces cylindrosporus</name>
    <dbReference type="NCBI Taxonomy" id="2927583"/>
    <lineage>
        <taxon>Bacteria</taxon>
        <taxon>Bacillati</taxon>
        <taxon>Actinomycetota</taxon>
        <taxon>Actinomycetes</taxon>
        <taxon>Kitasatosporales</taxon>
        <taxon>Streptomycetaceae</taxon>
        <taxon>Streptomyces</taxon>
    </lineage>
</organism>
<evidence type="ECO:0000313" key="1">
    <source>
        <dbReference type="EMBL" id="MCI3271435.1"/>
    </source>
</evidence>
<protein>
    <submittedName>
        <fullName evidence="1">Uncharacterized protein</fullName>
    </submittedName>
</protein>
<name>A0ABS9Y4L0_9ACTN</name>